<dbReference type="EMBL" id="CP007243">
    <property type="protein sequence ID" value="AIA30382.1"/>
    <property type="molecule type" value="Genomic_DNA"/>
</dbReference>
<feature type="short sequence motif" description="'KMSKS' region" evidence="8">
    <location>
        <begin position="539"/>
        <end position="543"/>
    </location>
</feature>
<evidence type="ECO:0000259" key="10">
    <source>
        <dbReference type="Pfam" id="PF08264"/>
    </source>
</evidence>
<dbReference type="InterPro" id="IPR002303">
    <property type="entry name" value="Valyl-tRNA_ligase"/>
</dbReference>
<proteinExistence type="inferred from homology"/>
<feature type="domain" description="Aminoacyl-tRNA synthetase class Ia" evidence="9">
    <location>
        <begin position="44"/>
        <end position="579"/>
    </location>
</feature>
<evidence type="ECO:0000256" key="1">
    <source>
        <dbReference type="ARBA" id="ARBA00022490"/>
    </source>
</evidence>
<dbReference type="Pfam" id="PF10458">
    <property type="entry name" value="Val_tRNA-synt_C"/>
    <property type="match status" value="1"/>
</dbReference>
<reference evidence="12 13" key="2">
    <citation type="journal article" date="2015" name="Biomed. Res. Int.">
        <title>Effects of Arsenite Resistance on the Growth and Functional Gene Expression of Leptospirillum ferriphilum and Acidithiobacillus thiooxidans in Pure Culture and Coculture.</title>
        <authorList>
            <person name="Jiang H."/>
            <person name="Liang Y."/>
            <person name="Yin H."/>
            <person name="Xiao Y."/>
            <person name="Guo X."/>
            <person name="Xu Y."/>
            <person name="Hu Q."/>
            <person name="Liu H."/>
            <person name="Liu X."/>
        </authorList>
    </citation>
    <scope>NUCLEOTIDE SEQUENCE [LARGE SCALE GENOMIC DNA]</scope>
    <source>
        <strain evidence="12 13">YSK</strain>
    </source>
</reference>
<dbReference type="InterPro" id="IPR009080">
    <property type="entry name" value="tRNAsynth_Ia_anticodon-bd"/>
</dbReference>
<comment type="subcellular location">
    <subcellularLocation>
        <location evidence="8">Cytoplasm</location>
    </subcellularLocation>
</comment>
<evidence type="ECO:0000256" key="2">
    <source>
        <dbReference type="ARBA" id="ARBA00022598"/>
    </source>
</evidence>
<comment type="subunit">
    <text evidence="8">Monomer.</text>
</comment>
<dbReference type="InterPro" id="IPR002300">
    <property type="entry name" value="aa-tRNA-synth_Ia"/>
</dbReference>
<evidence type="ECO:0000256" key="8">
    <source>
        <dbReference type="HAMAP-Rule" id="MF_02004"/>
    </source>
</evidence>
<dbReference type="AlphaFoldDB" id="A0A059XYT6"/>
<dbReference type="OrthoDB" id="9810365at2"/>
<dbReference type="GO" id="GO:0002161">
    <property type="term" value="F:aminoacyl-tRNA deacylase activity"/>
    <property type="evidence" value="ECO:0007669"/>
    <property type="project" value="InterPro"/>
</dbReference>
<dbReference type="InterPro" id="IPR013155">
    <property type="entry name" value="M/V/L/I-tRNA-synth_anticd-bd"/>
</dbReference>
<dbReference type="SUPFAM" id="SSF47323">
    <property type="entry name" value="Anticodon-binding domain of a subclass of class I aminoacyl-tRNA synthetases"/>
    <property type="match status" value="1"/>
</dbReference>
<dbReference type="Pfam" id="PF08264">
    <property type="entry name" value="Anticodon_1"/>
    <property type="match status" value="1"/>
</dbReference>
<dbReference type="InterPro" id="IPR019499">
    <property type="entry name" value="Val-tRNA_synth_tRNA-bd"/>
</dbReference>
<dbReference type="PANTHER" id="PTHR11946">
    <property type="entry name" value="VALYL-TRNA SYNTHETASES"/>
    <property type="match status" value="1"/>
</dbReference>
<dbReference type="KEGG" id="lfp:Y981_05170"/>
<dbReference type="Gene3D" id="1.10.730.10">
    <property type="entry name" value="Isoleucyl-tRNA Synthetase, Domain 1"/>
    <property type="match status" value="1"/>
</dbReference>
<dbReference type="Gene3D" id="1.10.287.380">
    <property type="entry name" value="Valyl-tRNA synthetase, C-terminal domain"/>
    <property type="match status" value="1"/>
</dbReference>
<dbReference type="InterPro" id="IPR014729">
    <property type="entry name" value="Rossmann-like_a/b/a_fold"/>
</dbReference>
<dbReference type="PANTHER" id="PTHR11946:SF93">
    <property type="entry name" value="VALINE--TRNA LIGASE, CHLOROPLASTIC_MITOCHONDRIAL 2"/>
    <property type="match status" value="1"/>
</dbReference>
<feature type="coiled-coil region" evidence="8">
    <location>
        <begin position="828"/>
        <end position="897"/>
    </location>
</feature>
<dbReference type="InterPro" id="IPR033705">
    <property type="entry name" value="Anticodon_Ia_Val"/>
</dbReference>
<evidence type="ECO:0000256" key="7">
    <source>
        <dbReference type="ARBA" id="ARBA00047552"/>
    </source>
</evidence>
<dbReference type="SUPFAM" id="SSF52374">
    <property type="entry name" value="Nucleotidylyl transferase"/>
    <property type="match status" value="1"/>
</dbReference>
<reference evidence="13" key="1">
    <citation type="submission" date="2014-02" db="EMBL/GenBank/DDBJ databases">
        <title>Complete genome sequence and comparative genomic analysis of the nitrogen-fixing bacterium Leptospirillum ferriphilum YSK.</title>
        <authorList>
            <person name="Guo X."/>
            <person name="Yin H."/>
            <person name="Liang Y."/>
            <person name="Hu Q."/>
            <person name="Ma L."/>
            <person name="Xiao Y."/>
            <person name="Zhang X."/>
            <person name="Qiu G."/>
            <person name="Liu X."/>
        </authorList>
    </citation>
    <scope>NUCLEOTIDE SEQUENCE [LARGE SCALE GENOMIC DNA]</scope>
    <source>
        <strain evidence="13">YSK</strain>
    </source>
</reference>
<keyword evidence="13" id="KW-1185">Reference proteome</keyword>
<keyword evidence="3 8" id="KW-0547">Nucleotide-binding</keyword>
<dbReference type="Pfam" id="PF00133">
    <property type="entry name" value="tRNA-synt_1"/>
    <property type="match status" value="1"/>
</dbReference>
<dbReference type="GO" id="GO:0006438">
    <property type="term" value="P:valyl-tRNA aminoacylation"/>
    <property type="evidence" value="ECO:0007669"/>
    <property type="project" value="UniProtKB-UniRule"/>
</dbReference>
<evidence type="ECO:0000259" key="11">
    <source>
        <dbReference type="Pfam" id="PF10458"/>
    </source>
</evidence>
<evidence type="ECO:0000256" key="6">
    <source>
        <dbReference type="ARBA" id="ARBA00023146"/>
    </source>
</evidence>
<dbReference type="RefSeq" id="WP_014960863.1">
    <property type="nucleotide sequence ID" value="NZ_CP007243.1"/>
</dbReference>
<evidence type="ECO:0000256" key="5">
    <source>
        <dbReference type="ARBA" id="ARBA00022917"/>
    </source>
</evidence>
<keyword evidence="6 8" id="KW-0030">Aminoacyl-tRNA synthetase</keyword>
<dbReference type="InterPro" id="IPR009008">
    <property type="entry name" value="Val/Leu/Ile-tRNA-synth_edit"/>
</dbReference>
<keyword evidence="8" id="KW-0175">Coiled coil</keyword>
<dbReference type="Gene3D" id="3.90.740.10">
    <property type="entry name" value="Valyl/Leucyl/Isoleucyl-tRNA synthetase, editing domain"/>
    <property type="match status" value="1"/>
</dbReference>
<evidence type="ECO:0000259" key="9">
    <source>
        <dbReference type="Pfam" id="PF00133"/>
    </source>
</evidence>
<dbReference type="NCBIfam" id="TIGR00422">
    <property type="entry name" value="valS"/>
    <property type="match status" value="1"/>
</dbReference>
<keyword evidence="1 8" id="KW-0963">Cytoplasm</keyword>
<feature type="short sequence motif" description="'HIGH' region" evidence="8">
    <location>
        <begin position="59"/>
        <end position="69"/>
    </location>
</feature>
<dbReference type="InterPro" id="IPR037118">
    <property type="entry name" value="Val-tRNA_synth_C_sf"/>
</dbReference>
<comment type="similarity">
    <text evidence="8">Belongs to the class-I aminoacyl-tRNA synthetase family. ValS type 1 subfamily.</text>
</comment>
<comment type="domain">
    <text evidence="8">ValRS has two distinct active sites: one for aminoacylation and one for editing. The misactivated threonine is translocated from the active site to the editing site.</text>
</comment>
<accession>A0A059XYT6</accession>
<dbReference type="GO" id="GO:0005524">
    <property type="term" value="F:ATP binding"/>
    <property type="evidence" value="ECO:0007669"/>
    <property type="project" value="UniProtKB-UniRule"/>
</dbReference>
<evidence type="ECO:0000256" key="4">
    <source>
        <dbReference type="ARBA" id="ARBA00022840"/>
    </source>
</evidence>
<dbReference type="EC" id="6.1.1.9" evidence="8"/>
<comment type="function">
    <text evidence="8">Catalyzes the attachment of valine to tRNA(Val). As ValRS can inadvertently accommodate and process structurally similar amino acids such as threonine, to avoid such errors, it has a 'posttransfer' editing activity that hydrolyzes mischarged Thr-tRNA(Val) in a tRNA-dependent manner.</text>
</comment>
<evidence type="ECO:0000313" key="12">
    <source>
        <dbReference type="EMBL" id="AIA30382.1"/>
    </source>
</evidence>
<feature type="domain" description="Valyl-tRNA synthetase tRNA-binding arm" evidence="11">
    <location>
        <begin position="831"/>
        <end position="893"/>
    </location>
</feature>
<organism evidence="12 13">
    <name type="scientific">Leptospirillum ferriphilum YSK</name>
    <dbReference type="NCBI Taxonomy" id="1441628"/>
    <lineage>
        <taxon>Bacteria</taxon>
        <taxon>Pseudomonadati</taxon>
        <taxon>Nitrospirota</taxon>
        <taxon>Nitrospiria</taxon>
        <taxon>Nitrospirales</taxon>
        <taxon>Nitrospiraceae</taxon>
        <taxon>Leptospirillum</taxon>
    </lineage>
</organism>
<dbReference type="GO" id="GO:0005829">
    <property type="term" value="C:cytosol"/>
    <property type="evidence" value="ECO:0007669"/>
    <property type="project" value="TreeGrafter"/>
</dbReference>
<protein>
    <recommendedName>
        <fullName evidence="8">Valine--tRNA ligase</fullName>
        <ecNumber evidence="8">6.1.1.9</ecNumber>
    </recommendedName>
    <alternativeName>
        <fullName evidence="8">Valyl-tRNA synthetase</fullName>
        <shortName evidence="8">ValRS</shortName>
    </alternativeName>
</protein>
<keyword evidence="5 8" id="KW-0648">Protein biosynthesis</keyword>
<keyword evidence="2 8" id="KW-0436">Ligase</keyword>
<gene>
    <name evidence="8" type="primary">valS</name>
    <name evidence="12" type="ORF">Y981_05170</name>
</gene>
<feature type="domain" description="Methionyl/Valyl/Leucyl/Isoleucyl-tRNA synthetase anticodon-binding" evidence="10">
    <location>
        <begin position="623"/>
        <end position="770"/>
    </location>
</feature>
<dbReference type="InterPro" id="IPR010978">
    <property type="entry name" value="tRNA-bd_arm"/>
</dbReference>
<comment type="catalytic activity">
    <reaction evidence="7 8">
        <text>tRNA(Val) + L-valine + ATP = L-valyl-tRNA(Val) + AMP + diphosphate</text>
        <dbReference type="Rhea" id="RHEA:10704"/>
        <dbReference type="Rhea" id="RHEA-COMP:9672"/>
        <dbReference type="Rhea" id="RHEA-COMP:9708"/>
        <dbReference type="ChEBI" id="CHEBI:30616"/>
        <dbReference type="ChEBI" id="CHEBI:33019"/>
        <dbReference type="ChEBI" id="CHEBI:57762"/>
        <dbReference type="ChEBI" id="CHEBI:78442"/>
        <dbReference type="ChEBI" id="CHEBI:78537"/>
        <dbReference type="ChEBI" id="CHEBI:456215"/>
        <dbReference type="EC" id="6.1.1.9"/>
    </reaction>
</comment>
<dbReference type="GO" id="GO:0004832">
    <property type="term" value="F:valine-tRNA ligase activity"/>
    <property type="evidence" value="ECO:0007669"/>
    <property type="project" value="UniProtKB-UniRule"/>
</dbReference>
<keyword evidence="4 8" id="KW-0067">ATP-binding</keyword>
<dbReference type="CDD" id="cd00817">
    <property type="entry name" value="ValRS_core"/>
    <property type="match status" value="1"/>
</dbReference>
<dbReference type="CDD" id="cd07962">
    <property type="entry name" value="Anticodon_Ia_Val"/>
    <property type="match status" value="1"/>
</dbReference>
<sequence>MDRKDIVNESQDLEPELNERIPKTYDPAATERKWLTLTSRKSRVSRPQAKPFSMVIPPPNITGRLHMGHALNITLQDVVARFRKMEGQDVLWIPGTDHAGIATQNVVERQLSREGTALRSMTREEFVTRVWEWKDSIKSGILDQITRLGASLSWENERFTMDAGFSRAVTEVFIRLYREGFLYRGERMIHWCPRCLTALSDVEVTYVEKSGTLYYVRYGESPGRDQSLVVATTRPETIFADQALAVHPEDARYQKWIGRKVFVPLIQREIPVIADSAVDPEFGTGVLKITPSHSMADWEIASRHGLSPLEIIDREGRMNEKSGPLKGLTREVAREKMVEELSARGFLEKEETSPSSLGVCYRCQTVIEPALSLQWFVRMKELAKPAIEAVREGEIRFFPDGWKNTYYDWLENIRDWCVSRQIWWGHPIPAWHCLDCQEMVVDSRKPERCPRCGSEKLSADPDVLDTWFSSSLWPFVTLGWPEDTPDLRRFYPTTLLVTGFDILFFWVARMVMMGYHFTGKPPFRDVYIHALVRDQFGQKMTKSKGNVVDPLEIMDRYGTDAFRMTLVHMASPGRDIRLSTERVEGFRNFVSKIWNAFRYVERFAPGETRIPEIDEQSLQSPANRWILVSLSQAVADMRRYFGLYRFDEAANTLYHFTWHLYCDWFIEASKSVLDRPENDPEKIETVRILRFTGSVLLRMAHPVMPFVTGELWEILYADELPLEEQTFPDLSPSLSKSSSDVREFESMMALVGDVRQMRSQLKLSPTLEIRGELVVGQGAGERYGRHLAFLSRMARVSLSPLREGEPEAVSGIRIPFTDGALILNLDGVVNLADEEKRLTRELEKLNQKKASVLARLKSREFREKAPPDVIEKDERLLEETGEEVQGLESALAQVRRMMTERGGQ</sequence>
<evidence type="ECO:0000256" key="3">
    <source>
        <dbReference type="ARBA" id="ARBA00022741"/>
    </source>
</evidence>
<dbReference type="HAMAP" id="MF_02004">
    <property type="entry name" value="Val_tRNA_synth_type1"/>
    <property type="match status" value="1"/>
</dbReference>
<dbReference type="SUPFAM" id="SSF46589">
    <property type="entry name" value="tRNA-binding arm"/>
    <property type="match status" value="1"/>
</dbReference>
<dbReference type="HOGENOM" id="CLU_001493_0_2_0"/>
<name>A0A059XYT6_9BACT</name>
<feature type="binding site" evidence="8">
    <location>
        <position position="542"/>
    </location>
    <ligand>
        <name>ATP</name>
        <dbReference type="ChEBI" id="CHEBI:30616"/>
    </ligand>
</feature>
<evidence type="ECO:0000313" key="13">
    <source>
        <dbReference type="Proteomes" id="UP000027059"/>
    </source>
</evidence>
<dbReference type="InterPro" id="IPR001412">
    <property type="entry name" value="aa-tRNA-synth_I_CS"/>
</dbReference>
<dbReference type="PROSITE" id="PS00178">
    <property type="entry name" value="AA_TRNA_LIGASE_I"/>
    <property type="match status" value="1"/>
</dbReference>
<dbReference type="Proteomes" id="UP000027059">
    <property type="component" value="Chromosome"/>
</dbReference>
<dbReference type="NCBIfam" id="NF004349">
    <property type="entry name" value="PRK05729.1"/>
    <property type="match status" value="1"/>
</dbReference>
<comment type="domain">
    <text evidence="8">The C-terminal coiled-coil domain is crucial for aminoacylation activity.</text>
</comment>
<dbReference type="SUPFAM" id="SSF50677">
    <property type="entry name" value="ValRS/IleRS/LeuRS editing domain"/>
    <property type="match status" value="1"/>
</dbReference>
<dbReference type="Gene3D" id="3.40.50.620">
    <property type="entry name" value="HUPs"/>
    <property type="match status" value="2"/>
</dbReference>
<dbReference type="PRINTS" id="PR00986">
    <property type="entry name" value="TRNASYNTHVAL"/>
</dbReference>